<keyword evidence="2" id="KW-1133">Transmembrane helix</keyword>
<keyword evidence="5" id="KW-1185">Reference proteome</keyword>
<organism evidence="4 5">
    <name type="scientific">Devosia marina</name>
    <dbReference type="NCBI Taxonomy" id="2683198"/>
    <lineage>
        <taxon>Bacteria</taxon>
        <taxon>Pseudomonadati</taxon>
        <taxon>Pseudomonadota</taxon>
        <taxon>Alphaproteobacteria</taxon>
        <taxon>Hyphomicrobiales</taxon>
        <taxon>Devosiaceae</taxon>
        <taxon>Devosia</taxon>
    </lineage>
</organism>
<feature type="transmembrane region" description="Helical" evidence="2">
    <location>
        <begin position="51"/>
        <end position="68"/>
    </location>
</feature>
<feature type="region of interest" description="Disordered" evidence="1">
    <location>
        <begin position="281"/>
        <end position="328"/>
    </location>
</feature>
<sequence>MAKRKKKSTMTASTLTQLPLIAGSAMLGTVGRAGLWIISRYMRAPLASTGLLAMVTLTALAGSNALFFQTAEHPSPFFAPSRNVVAPLPTPVVERPVTPRTSSVEPAPMLPALPQASAETTGSVVAPVQRVVPDTPVGNAQMFAVQKKLLELQLFTGEVDGYYGPKTAEAIRAFEQRNGMTPTGANDPAVIQAILDADSAGRVRTPVDTQPQALRAPAPVAAQPAPMQQVAVTAPAPVATPDVQQDRVVARLQTLSPAEQVFDDVAQSAANTIDSIIAAVDGSRGGAGTTGNSPIPSASLPSLRPVSQPMPEPVQPGTTVQTPQPAATQSQTVQLASAAPASVPPATDAALVTQIQTGLASLGFFRGPIDGKPGPETARAIREFENFYRYRMTGQVQPDLVELLLKAGATI</sequence>
<dbReference type="EMBL" id="WQRF01000001">
    <property type="protein sequence ID" value="MVS97602.1"/>
    <property type="molecule type" value="Genomic_DNA"/>
</dbReference>
<feature type="compositionally biased region" description="Low complexity" evidence="1">
    <location>
        <begin position="315"/>
        <end position="328"/>
    </location>
</feature>
<protein>
    <recommendedName>
        <fullName evidence="3">Peptidoglycan binding-like domain-containing protein</fullName>
    </recommendedName>
</protein>
<dbReference type="Proteomes" id="UP000438106">
    <property type="component" value="Unassembled WGS sequence"/>
</dbReference>
<feature type="compositionally biased region" description="Polar residues" evidence="1">
    <location>
        <begin position="290"/>
        <end position="300"/>
    </location>
</feature>
<accession>A0A7X3FN38</accession>
<name>A0A7X3FN38_9HYPH</name>
<evidence type="ECO:0000313" key="4">
    <source>
        <dbReference type="EMBL" id="MVS97602.1"/>
    </source>
</evidence>
<dbReference type="Pfam" id="PF01471">
    <property type="entry name" value="PG_binding_1"/>
    <property type="match status" value="2"/>
</dbReference>
<evidence type="ECO:0000256" key="2">
    <source>
        <dbReference type="SAM" id="Phobius"/>
    </source>
</evidence>
<feature type="domain" description="Peptidoglycan binding-like" evidence="3">
    <location>
        <begin position="351"/>
        <end position="403"/>
    </location>
</feature>
<feature type="domain" description="Peptidoglycan binding-like" evidence="3">
    <location>
        <begin position="144"/>
        <end position="194"/>
    </location>
</feature>
<keyword evidence="2" id="KW-0472">Membrane</keyword>
<dbReference type="InterPro" id="IPR036366">
    <property type="entry name" value="PGBDSf"/>
</dbReference>
<comment type="caution">
    <text evidence="4">The sequence shown here is derived from an EMBL/GenBank/DDBJ whole genome shotgun (WGS) entry which is preliminary data.</text>
</comment>
<keyword evidence="2" id="KW-0812">Transmembrane</keyword>
<dbReference type="Gene3D" id="1.10.101.10">
    <property type="entry name" value="PGBD-like superfamily/PGBD"/>
    <property type="match status" value="2"/>
</dbReference>
<dbReference type="InterPro" id="IPR002477">
    <property type="entry name" value="Peptidoglycan-bd-like"/>
</dbReference>
<evidence type="ECO:0000313" key="5">
    <source>
        <dbReference type="Proteomes" id="UP000438106"/>
    </source>
</evidence>
<dbReference type="SUPFAM" id="SSF47090">
    <property type="entry name" value="PGBD-like"/>
    <property type="match status" value="2"/>
</dbReference>
<evidence type="ECO:0000259" key="3">
    <source>
        <dbReference type="Pfam" id="PF01471"/>
    </source>
</evidence>
<evidence type="ECO:0000256" key="1">
    <source>
        <dbReference type="SAM" id="MobiDB-lite"/>
    </source>
</evidence>
<gene>
    <name evidence="4" type="ORF">GO014_00985</name>
</gene>
<proteinExistence type="predicted"/>
<reference evidence="4 5" key="1">
    <citation type="submission" date="2019-12" db="EMBL/GenBank/DDBJ databases">
        <title>Devosia maris sp. nov., isolated from the deep seawater.</title>
        <authorList>
            <person name="Liu Y."/>
        </authorList>
    </citation>
    <scope>NUCLEOTIDE SEQUENCE [LARGE SCALE GENOMIC DNA]</scope>
    <source>
        <strain evidence="4 5">L53-10-65</strain>
    </source>
</reference>
<dbReference type="InterPro" id="IPR036365">
    <property type="entry name" value="PGBD-like_sf"/>
</dbReference>
<dbReference type="AlphaFoldDB" id="A0A7X3FN38"/>